<gene>
    <name evidence="13" type="ORF">JN10_0865</name>
</gene>
<dbReference type="STRING" id="476157.GCA_001663155_02486"/>
<dbReference type="Pfam" id="PF00578">
    <property type="entry name" value="AhpC-TSA"/>
    <property type="match status" value="1"/>
</dbReference>
<keyword evidence="3" id="KW-0575">Peroxidase</keyword>
<dbReference type="SUPFAM" id="SSF52833">
    <property type="entry name" value="Thioredoxin-like"/>
    <property type="match status" value="1"/>
</dbReference>
<dbReference type="OrthoDB" id="9809746at2"/>
<dbReference type="InterPro" id="IPR013766">
    <property type="entry name" value="Thioredoxin_domain"/>
</dbReference>
<evidence type="ECO:0000256" key="11">
    <source>
        <dbReference type="ARBA" id="ARBA00049091"/>
    </source>
</evidence>
<evidence type="ECO:0000256" key="9">
    <source>
        <dbReference type="ARBA" id="ARBA00038489"/>
    </source>
</evidence>
<evidence type="ECO:0000313" key="14">
    <source>
        <dbReference type="Proteomes" id="UP000320547"/>
    </source>
</evidence>
<name>A0A562UUK6_9SPHN</name>
<sequence length="199" mass="21647">MTMMRKAIWGSGIVLLAFAGLAAWHLWPAFSPPEHIEVGTSVGDQVPIRQELKNAQGETVTLESISGASGTVLVMVRSADWCPFCKIQLADHADIGEELAGKGYTLASLSYDEPEKLAEFSEGLERPFVMLSDTESAFIDAVGLRDPQYGEDHFAHGVPRASVLVLAPDGTIRNKLVSADYRQRPSNDFVLGMIVESIQ</sequence>
<evidence type="ECO:0000313" key="13">
    <source>
        <dbReference type="EMBL" id="TWJ09238.1"/>
    </source>
</evidence>
<dbReference type="RefSeq" id="WP_144573579.1">
    <property type="nucleotide sequence ID" value="NZ_CP015963.1"/>
</dbReference>
<keyword evidence="7" id="KW-0676">Redox-active center</keyword>
<keyword evidence="14" id="KW-1185">Reference proteome</keyword>
<dbReference type="Gene3D" id="3.40.30.10">
    <property type="entry name" value="Glutaredoxin"/>
    <property type="match status" value="1"/>
</dbReference>
<protein>
    <recommendedName>
        <fullName evidence="2">thioredoxin-dependent peroxiredoxin</fullName>
        <ecNumber evidence="2">1.11.1.24</ecNumber>
    </recommendedName>
    <alternativeName>
        <fullName evidence="8">Thioredoxin peroxidase</fullName>
    </alternativeName>
    <alternativeName>
        <fullName evidence="10">Thioredoxin-dependent peroxiredoxin Bcp</fullName>
    </alternativeName>
</protein>
<evidence type="ECO:0000256" key="6">
    <source>
        <dbReference type="ARBA" id="ARBA00023157"/>
    </source>
</evidence>
<dbReference type="PANTHER" id="PTHR42801">
    <property type="entry name" value="THIOREDOXIN-DEPENDENT PEROXIDE REDUCTASE"/>
    <property type="match status" value="1"/>
</dbReference>
<feature type="domain" description="Thioredoxin" evidence="12">
    <location>
        <begin position="40"/>
        <end position="199"/>
    </location>
</feature>
<dbReference type="GO" id="GO:0005737">
    <property type="term" value="C:cytoplasm"/>
    <property type="evidence" value="ECO:0007669"/>
    <property type="project" value="TreeGrafter"/>
</dbReference>
<reference evidence="13 14" key="1">
    <citation type="submission" date="2019-07" db="EMBL/GenBank/DDBJ databases">
        <title>Genomic Encyclopedia of Archaeal and Bacterial Type Strains, Phase II (KMG-II): from individual species to whole genera.</title>
        <authorList>
            <person name="Goeker M."/>
        </authorList>
    </citation>
    <scope>NUCLEOTIDE SEQUENCE [LARGE SCALE GENOMIC DNA]</scope>
    <source>
        <strain evidence="13 14">ATCC BAA-2084</strain>
    </source>
</reference>
<evidence type="ECO:0000256" key="1">
    <source>
        <dbReference type="ARBA" id="ARBA00003330"/>
    </source>
</evidence>
<evidence type="ECO:0000256" key="2">
    <source>
        <dbReference type="ARBA" id="ARBA00013017"/>
    </source>
</evidence>
<organism evidence="13 14">
    <name type="scientific">Altererythrobacter ishigakiensis</name>
    <dbReference type="NCBI Taxonomy" id="476157"/>
    <lineage>
        <taxon>Bacteria</taxon>
        <taxon>Pseudomonadati</taxon>
        <taxon>Pseudomonadota</taxon>
        <taxon>Alphaproteobacteria</taxon>
        <taxon>Sphingomonadales</taxon>
        <taxon>Erythrobacteraceae</taxon>
        <taxon>Altererythrobacter</taxon>
    </lineage>
</organism>
<evidence type="ECO:0000256" key="7">
    <source>
        <dbReference type="ARBA" id="ARBA00023284"/>
    </source>
</evidence>
<evidence type="ECO:0000256" key="5">
    <source>
        <dbReference type="ARBA" id="ARBA00023002"/>
    </source>
</evidence>
<comment type="caution">
    <text evidence="13">The sequence shown here is derived from an EMBL/GenBank/DDBJ whole genome shotgun (WGS) entry which is preliminary data.</text>
</comment>
<dbReference type="InterPro" id="IPR036249">
    <property type="entry name" value="Thioredoxin-like_sf"/>
</dbReference>
<dbReference type="InterPro" id="IPR050924">
    <property type="entry name" value="Peroxiredoxin_BCP/PrxQ"/>
</dbReference>
<dbReference type="GO" id="GO:0008379">
    <property type="term" value="F:thioredoxin peroxidase activity"/>
    <property type="evidence" value="ECO:0007669"/>
    <property type="project" value="TreeGrafter"/>
</dbReference>
<evidence type="ECO:0000259" key="12">
    <source>
        <dbReference type="PROSITE" id="PS51352"/>
    </source>
</evidence>
<dbReference type="EC" id="1.11.1.24" evidence="2"/>
<evidence type="ECO:0000256" key="8">
    <source>
        <dbReference type="ARBA" id="ARBA00032824"/>
    </source>
</evidence>
<dbReference type="InterPro" id="IPR000866">
    <property type="entry name" value="AhpC/TSA"/>
</dbReference>
<dbReference type="Proteomes" id="UP000320547">
    <property type="component" value="Unassembled WGS sequence"/>
</dbReference>
<comment type="catalytic activity">
    <reaction evidence="11">
        <text>a hydroperoxide + [thioredoxin]-dithiol = an alcohol + [thioredoxin]-disulfide + H2O</text>
        <dbReference type="Rhea" id="RHEA:62620"/>
        <dbReference type="Rhea" id="RHEA-COMP:10698"/>
        <dbReference type="Rhea" id="RHEA-COMP:10700"/>
        <dbReference type="ChEBI" id="CHEBI:15377"/>
        <dbReference type="ChEBI" id="CHEBI:29950"/>
        <dbReference type="ChEBI" id="CHEBI:30879"/>
        <dbReference type="ChEBI" id="CHEBI:35924"/>
        <dbReference type="ChEBI" id="CHEBI:50058"/>
        <dbReference type="EC" id="1.11.1.24"/>
    </reaction>
</comment>
<proteinExistence type="inferred from homology"/>
<comment type="similarity">
    <text evidence="9">Belongs to the peroxiredoxin family. BCP/PrxQ subfamily.</text>
</comment>
<comment type="function">
    <text evidence="1">Thiol-specific peroxidase that catalyzes the reduction of hydrogen peroxide and organic hydroperoxides to water and alcohols, respectively. Plays a role in cell protection against oxidative stress by detoxifying peroxides and as sensor of hydrogen peroxide-mediated signaling events.</text>
</comment>
<accession>A0A562UUK6</accession>
<dbReference type="AlphaFoldDB" id="A0A562UUK6"/>
<evidence type="ECO:0000256" key="10">
    <source>
        <dbReference type="ARBA" id="ARBA00042639"/>
    </source>
</evidence>
<dbReference type="GO" id="GO:0045454">
    <property type="term" value="P:cell redox homeostasis"/>
    <property type="evidence" value="ECO:0007669"/>
    <property type="project" value="TreeGrafter"/>
</dbReference>
<evidence type="ECO:0000256" key="3">
    <source>
        <dbReference type="ARBA" id="ARBA00022559"/>
    </source>
</evidence>
<keyword evidence="5" id="KW-0560">Oxidoreductase</keyword>
<dbReference type="EMBL" id="VLLK01000001">
    <property type="protein sequence ID" value="TWJ09238.1"/>
    <property type="molecule type" value="Genomic_DNA"/>
</dbReference>
<dbReference type="GO" id="GO:0034599">
    <property type="term" value="P:cellular response to oxidative stress"/>
    <property type="evidence" value="ECO:0007669"/>
    <property type="project" value="TreeGrafter"/>
</dbReference>
<evidence type="ECO:0000256" key="4">
    <source>
        <dbReference type="ARBA" id="ARBA00022862"/>
    </source>
</evidence>
<keyword evidence="6" id="KW-1015">Disulfide bond</keyword>
<dbReference type="PROSITE" id="PS51352">
    <property type="entry name" value="THIOREDOXIN_2"/>
    <property type="match status" value="1"/>
</dbReference>
<dbReference type="PANTHER" id="PTHR42801:SF4">
    <property type="entry name" value="AHPC_TSA FAMILY PROTEIN"/>
    <property type="match status" value="1"/>
</dbReference>
<keyword evidence="4" id="KW-0049">Antioxidant</keyword>